<feature type="domain" description="EF-hand" evidence="6">
    <location>
        <begin position="80"/>
        <end position="115"/>
    </location>
</feature>
<evidence type="ECO:0000259" key="6">
    <source>
        <dbReference type="PROSITE" id="PS50222"/>
    </source>
</evidence>
<keyword evidence="4" id="KW-0677">Repeat</keyword>
<dbReference type="PROSITE" id="PS50222">
    <property type="entry name" value="EF_HAND_2"/>
    <property type="match status" value="4"/>
</dbReference>
<feature type="domain" description="EF-hand" evidence="6">
    <location>
        <begin position="43"/>
        <end position="78"/>
    </location>
</feature>
<dbReference type="EMBL" id="JAQQAF010000008">
    <property type="protein sequence ID" value="KAJ8465081.1"/>
    <property type="molecule type" value="Genomic_DNA"/>
</dbReference>
<evidence type="ECO:0000313" key="8">
    <source>
        <dbReference type="Proteomes" id="UP001222027"/>
    </source>
</evidence>
<dbReference type="InterPro" id="IPR050230">
    <property type="entry name" value="CALM/Myosin/TropC-like"/>
</dbReference>
<accession>A0AAV8Q6B9</accession>
<dbReference type="AlphaFoldDB" id="A0AAV8Q6B9"/>
<dbReference type="FunFam" id="1.10.238.10:FF:000003">
    <property type="entry name" value="Calmodulin A"/>
    <property type="match status" value="1"/>
</dbReference>
<evidence type="ECO:0000313" key="7">
    <source>
        <dbReference type="EMBL" id="KAJ8465081.1"/>
    </source>
</evidence>
<keyword evidence="3" id="KW-0479">Metal-binding</keyword>
<protein>
    <recommendedName>
        <fullName evidence="6">EF-hand domain-containing protein</fullName>
    </recommendedName>
</protein>
<dbReference type="Pfam" id="PF13499">
    <property type="entry name" value="EF-hand_7"/>
    <property type="match status" value="2"/>
</dbReference>
<dbReference type="Gene3D" id="1.10.238.10">
    <property type="entry name" value="EF-hand"/>
    <property type="match status" value="3"/>
</dbReference>
<comment type="similarity">
    <text evidence="1">Belongs to the calmodulin family.</text>
</comment>
<feature type="domain" description="EF-hand" evidence="6">
    <location>
        <begin position="136"/>
        <end position="169"/>
    </location>
</feature>
<keyword evidence="5" id="KW-0106">Calcium</keyword>
<dbReference type="InterPro" id="IPR018247">
    <property type="entry name" value="EF_Hand_1_Ca_BS"/>
</dbReference>
<proteinExistence type="inferred from homology"/>
<gene>
    <name evidence="7" type="ORF">OPV22_027633</name>
</gene>
<dbReference type="InterPro" id="IPR002048">
    <property type="entry name" value="EF_hand_dom"/>
</dbReference>
<keyword evidence="8" id="KW-1185">Reference proteome</keyword>
<organism evidence="7 8">
    <name type="scientific">Ensete ventricosum</name>
    <name type="common">Abyssinian banana</name>
    <name type="synonym">Musa ensete</name>
    <dbReference type="NCBI Taxonomy" id="4639"/>
    <lineage>
        <taxon>Eukaryota</taxon>
        <taxon>Viridiplantae</taxon>
        <taxon>Streptophyta</taxon>
        <taxon>Embryophyta</taxon>
        <taxon>Tracheophyta</taxon>
        <taxon>Spermatophyta</taxon>
        <taxon>Magnoliopsida</taxon>
        <taxon>Liliopsida</taxon>
        <taxon>Zingiberales</taxon>
        <taxon>Musaceae</taxon>
        <taxon>Ensete</taxon>
    </lineage>
</organism>
<dbReference type="FunFam" id="1.10.238.10:FF:000178">
    <property type="entry name" value="Calmodulin-2 A"/>
    <property type="match status" value="1"/>
</dbReference>
<dbReference type="SMART" id="SM00054">
    <property type="entry name" value="EFh"/>
    <property type="match status" value="4"/>
</dbReference>
<dbReference type="PANTHER" id="PTHR23048">
    <property type="entry name" value="MYOSIN LIGHT CHAIN 1, 3"/>
    <property type="match status" value="1"/>
</dbReference>
<name>A0AAV8Q6B9_ENSVE</name>
<keyword evidence="2" id="KW-0488">Methylation</keyword>
<dbReference type="PANTHER" id="PTHR23048:SF53">
    <property type="entry name" value="CALMODULIN"/>
    <property type="match status" value="1"/>
</dbReference>
<dbReference type="GO" id="GO:0016460">
    <property type="term" value="C:myosin II complex"/>
    <property type="evidence" value="ECO:0007669"/>
    <property type="project" value="TreeGrafter"/>
</dbReference>
<dbReference type="CDD" id="cd00051">
    <property type="entry name" value="EFh"/>
    <property type="match status" value="2"/>
</dbReference>
<dbReference type="PROSITE" id="PS00018">
    <property type="entry name" value="EF_HAND_1"/>
    <property type="match status" value="4"/>
</dbReference>
<evidence type="ECO:0000256" key="5">
    <source>
        <dbReference type="ARBA" id="ARBA00022837"/>
    </source>
</evidence>
<reference evidence="7 8" key="1">
    <citation type="submission" date="2022-12" db="EMBL/GenBank/DDBJ databases">
        <title>Chromosome-scale assembly of the Ensete ventricosum genome.</title>
        <authorList>
            <person name="Dussert Y."/>
            <person name="Stocks J."/>
            <person name="Wendawek A."/>
            <person name="Woldeyes F."/>
            <person name="Nichols R.A."/>
            <person name="Borrell J.S."/>
        </authorList>
    </citation>
    <scope>NUCLEOTIDE SEQUENCE [LARGE SCALE GENOMIC DNA]</scope>
    <source>
        <strain evidence="8">cv. Maze</strain>
        <tissue evidence="7">Seeds</tissue>
    </source>
</reference>
<evidence type="ECO:0000256" key="4">
    <source>
        <dbReference type="ARBA" id="ARBA00022737"/>
    </source>
</evidence>
<dbReference type="InterPro" id="IPR011992">
    <property type="entry name" value="EF-hand-dom_pair"/>
</dbReference>
<dbReference type="GO" id="GO:0005509">
    <property type="term" value="F:calcium ion binding"/>
    <property type="evidence" value="ECO:0007669"/>
    <property type="project" value="InterPro"/>
</dbReference>
<comment type="caution">
    <text evidence="7">The sequence shown here is derived from an EMBL/GenBank/DDBJ whole genome shotgun (WGS) entry which is preliminary data.</text>
</comment>
<feature type="domain" description="EF-hand" evidence="6">
    <location>
        <begin position="7"/>
        <end position="42"/>
    </location>
</feature>
<evidence type="ECO:0000256" key="3">
    <source>
        <dbReference type="ARBA" id="ARBA00022723"/>
    </source>
</evidence>
<dbReference type="SUPFAM" id="SSF47473">
    <property type="entry name" value="EF-hand"/>
    <property type="match status" value="1"/>
</dbReference>
<evidence type="ECO:0000256" key="1">
    <source>
        <dbReference type="ARBA" id="ARBA00009763"/>
    </source>
</evidence>
<dbReference type="Proteomes" id="UP001222027">
    <property type="component" value="Unassembled WGS sequence"/>
</dbReference>
<sequence length="169" mass="19376">MDLLTQEQITEFKEAFCLFDKDGDGCITLEELATVIKSLDQNPSEEELQEMIRNVDLDGNGTIDFGEFLNLMARKMKETDEEEELKEAFKVFDNDQNGYISASEVKLLQLLLYSLFHASARTLTLRNVMMNLGEKLTDEEVDEMIREADLDGDGQVNYEEFAQMMMTTT</sequence>
<evidence type="ECO:0000256" key="2">
    <source>
        <dbReference type="ARBA" id="ARBA00022481"/>
    </source>
</evidence>